<comment type="caution">
    <text evidence="4">The sequence shown here is derived from an EMBL/GenBank/DDBJ whole genome shotgun (WGS) entry which is preliminary data.</text>
</comment>
<gene>
    <name evidence="4" type="ORF">UPYG_G00120800</name>
</gene>
<evidence type="ECO:0000313" key="5">
    <source>
        <dbReference type="Proteomes" id="UP001557470"/>
    </source>
</evidence>
<dbReference type="Proteomes" id="UP001557470">
    <property type="component" value="Unassembled WGS sequence"/>
</dbReference>
<accession>A0ABD0X4Y7</accession>
<evidence type="ECO:0000259" key="3">
    <source>
        <dbReference type="Pfam" id="PF24617"/>
    </source>
</evidence>
<dbReference type="InterPro" id="IPR056240">
    <property type="entry name" value="POF1B_HlH"/>
</dbReference>
<name>A0ABD0X4Y7_UMBPY</name>
<proteinExistence type="predicted"/>
<feature type="compositionally biased region" description="Low complexity" evidence="2">
    <location>
        <begin position="1"/>
        <end position="19"/>
    </location>
</feature>
<dbReference type="EMBL" id="JAGEUA010000003">
    <property type="protein sequence ID" value="KAL0994336.1"/>
    <property type="molecule type" value="Genomic_DNA"/>
</dbReference>
<feature type="region of interest" description="Disordered" evidence="2">
    <location>
        <begin position="1"/>
        <end position="26"/>
    </location>
</feature>
<feature type="domain" description="POF1B helix-loop-helix" evidence="3">
    <location>
        <begin position="195"/>
        <end position="279"/>
    </location>
</feature>
<feature type="compositionally biased region" description="Acidic residues" evidence="2">
    <location>
        <begin position="129"/>
        <end position="152"/>
    </location>
</feature>
<evidence type="ECO:0000313" key="4">
    <source>
        <dbReference type="EMBL" id="KAL0994336.1"/>
    </source>
</evidence>
<feature type="coiled-coil region" evidence="1">
    <location>
        <begin position="279"/>
        <end position="334"/>
    </location>
</feature>
<reference evidence="4 5" key="1">
    <citation type="submission" date="2024-06" db="EMBL/GenBank/DDBJ databases">
        <authorList>
            <person name="Pan Q."/>
            <person name="Wen M."/>
            <person name="Jouanno E."/>
            <person name="Zahm M."/>
            <person name="Klopp C."/>
            <person name="Cabau C."/>
            <person name="Louis A."/>
            <person name="Berthelot C."/>
            <person name="Parey E."/>
            <person name="Roest Crollius H."/>
            <person name="Montfort J."/>
            <person name="Robinson-Rechavi M."/>
            <person name="Bouchez O."/>
            <person name="Lampietro C."/>
            <person name="Lopez Roques C."/>
            <person name="Donnadieu C."/>
            <person name="Postlethwait J."/>
            <person name="Bobe J."/>
            <person name="Verreycken H."/>
            <person name="Guiguen Y."/>
        </authorList>
    </citation>
    <scope>NUCLEOTIDE SEQUENCE [LARGE SCALE GENOMIC DNA]</scope>
    <source>
        <strain evidence="4">Up_M1</strain>
        <tissue evidence="4">Testis</tissue>
    </source>
</reference>
<dbReference type="InterPro" id="IPR026186">
    <property type="entry name" value="POF1B"/>
</dbReference>
<organism evidence="4 5">
    <name type="scientific">Umbra pygmaea</name>
    <name type="common">Eastern mudminnow</name>
    <dbReference type="NCBI Taxonomy" id="75934"/>
    <lineage>
        <taxon>Eukaryota</taxon>
        <taxon>Metazoa</taxon>
        <taxon>Chordata</taxon>
        <taxon>Craniata</taxon>
        <taxon>Vertebrata</taxon>
        <taxon>Euteleostomi</taxon>
        <taxon>Actinopterygii</taxon>
        <taxon>Neopterygii</taxon>
        <taxon>Teleostei</taxon>
        <taxon>Protacanthopterygii</taxon>
        <taxon>Esociformes</taxon>
        <taxon>Umbridae</taxon>
        <taxon>Umbra</taxon>
    </lineage>
</organism>
<feature type="coiled-coil region" evidence="1">
    <location>
        <begin position="363"/>
        <end position="473"/>
    </location>
</feature>
<evidence type="ECO:0000256" key="2">
    <source>
        <dbReference type="SAM" id="MobiDB-lite"/>
    </source>
</evidence>
<dbReference type="PANTHER" id="PTHR22546">
    <property type="entry name" value="PREMATURE OVARIAN FAILURE, 1B"/>
    <property type="match status" value="1"/>
</dbReference>
<feature type="region of interest" description="Disordered" evidence="2">
    <location>
        <begin position="120"/>
        <end position="152"/>
    </location>
</feature>
<dbReference type="Pfam" id="PF24617">
    <property type="entry name" value="POF1B_HlH"/>
    <property type="match status" value="1"/>
</dbReference>
<sequence length="532" mass="60871">MSIQNTSTTYRTVSVSSDTGSPVLSPGQYIDGSRTIVSSVPGQYTIGNGYETVRYLMPVQQMMPQQQMQYVLVNQAPQVMQQMVSPVYVQGIHSVNANSMEGSESCIYQQNVNGNTPSVFSHTSSSIEVEVEDEEEGEEEEEQEQEQEEETVEVDNEMVNIVEEQVIRRVTEKVSQVDLKSEVRDAYPVEKMDTRFFGELLAEVYRKNSDIYTCISEHVAKIRGRKHLLDPSNDYKVDKENIEALIPKGASELTKQQIRYLLQTRMTADKTMRLLLSTFSSLREELLHMTEDLKRLESEKETLEKDLSFKADQVDQYDRLLEAVRENNRQLQVSLKQSSASQLKLESQVMSSRSADSSLEYRIKELEGSLRVLKNENDMLKQKQSGQGSSTIQMKTEELSRQYSEQLAALRQEKDRELQSLRTQLTRITTEYTTESSSDKSLEIRITQLLTKLEEREVTIRRQEEEITRLKQVKQSVASGTNSSKNITTTTITKRYQNQYPLLGLLTDDYQSTSPIKNTKTIVIKSRTGETI</sequence>
<dbReference type="PANTHER" id="PTHR22546:SF0">
    <property type="entry name" value="PROTEIN POF1B"/>
    <property type="match status" value="1"/>
</dbReference>
<dbReference type="AlphaFoldDB" id="A0ABD0X4Y7"/>
<evidence type="ECO:0000256" key="1">
    <source>
        <dbReference type="SAM" id="Coils"/>
    </source>
</evidence>
<keyword evidence="5" id="KW-1185">Reference proteome</keyword>
<protein>
    <recommendedName>
        <fullName evidence="3">POF1B helix-loop-helix domain-containing protein</fullName>
    </recommendedName>
</protein>
<keyword evidence="1" id="KW-0175">Coiled coil</keyword>